<dbReference type="AlphaFoldDB" id="A0A3B0RCH2"/>
<dbReference type="PANTHER" id="PTHR43737:SF1">
    <property type="entry name" value="DUF1501 DOMAIN-CONTAINING PROTEIN"/>
    <property type="match status" value="1"/>
</dbReference>
<evidence type="ECO:0008006" key="2">
    <source>
        <dbReference type="Google" id="ProtNLM"/>
    </source>
</evidence>
<dbReference type="EMBL" id="UOEE01000116">
    <property type="protein sequence ID" value="VAV90780.1"/>
    <property type="molecule type" value="Genomic_DNA"/>
</dbReference>
<evidence type="ECO:0000313" key="1">
    <source>
        <dbReference type="EMBL" id="VAV90780.1"/>
    </source>
</evidence>
<dbReference type="Pfam" id="PF07394">
    <property type="entry name" value="DUF1501"/>
    <property type="match status" value="1"/>
</dbReference>
<proteinExistence type="predicted"/>
<dbReference type="PANTHER" id="PTHR43737">
    <property type="entry name" value="BLL7424 PROTEIN"/>
    <property type="match status" value="1"/>
</dbReference>
<gene>
    <name evidence="1" type="ORF">MNBD_ALPHA06-654</name>
</gene>
<organism evidence="1">
    <name type="scientific">hydrothermal vent metagenome</name>
    <dbReference type="NCBI Taxonomy" id="652676"/>
    <lineage>
        <taxon>unclassified sequences</taxon>
        <taxon>metagenomes</taxon>
        <taxon>ecological metagenomes</taxon>
    </lineage>
</organism>
<sequence>MPCSYRFDPTRRGLLKGAAGGLAMAMASGNLGFSATSSDNKLVVVILHGGMDGLNVVVPTFSSDYYGARPNIAIAPAGETGGAIALTDGFGMHPAMPKLAQMYIKGEAAFLHAASAPYVERSHFDGQDILENGTEAALVEQTGWLNRAIGLAPALPAGLGIDSNVTLVLQGPQPIATWAAPVLEPASEDTVLKTLSILGPDPLLQTAFQGFIDVGNVIGDLSGLGSGFEFTARAAGKIMAADGGPGGCALAYGGWDTHANEGNATGSLANNLAQLDTAFAGLKEELGAAWAKTVVVVATEFGRTFKENGTSGTDHGIGGVSFIMGGAVKGHRFLGDWPGLAPNQLYEGRDLFPANDLRGLFKGVLRDHWGVTQSDLNNLVFPDSADVPAMTNLLR</sequence>
<dbReference type="InterPro" id="IPR006311">
    <property type="entry name" value="TAT_signal"/>
</dbReference>
<name>A0A3B0RCH2_9ZZZZ</name>
<reference evidence="1" key="1">
    <citation type="submission" date="2018-06" db="EMBL/GenBank/DDBJ databases">
        <authorList>
            <person name="Zhirakovskaya E."/>
        </authorList>
    </citation>
    <scope>NUCLEOTIDE SEQUENCE</scope>
</reference>
<dbReference type="InterPro" id="IPR010869">
    <property type="entry name" value="DUF1501"/>
</dbReference>
<dbReference type="PROSITE" id="PS51318">
    <property type="entry name" value="TAT"/>
    <property type="match status" value="1"/>
</dbReference>
<protein>
    <recommendedName>
        <fullName evidence="2">DUF1501 domain-containing protein</fullName>
    </recommendedName>
</protein>
<accession>A0A3B0RCH2</accession>